<keyword evidence="6" id="KW-0282">Flagellum</keyword>
<feature type="domain" description="Flagellin N-terminal" evidence="4">
    <location>
        <begin position="13"/>
        <end position="111"/>
    </location>
</feature>
<evidence type="ECO:0000256" key="3">
    <source>
        <dbReference type="RuleBase" id="RU362073"/>
    </source>
</evidence>
<evidence type="ECO:0000259" key="4">
    <source>
        <dbReference type="Pfam" id="PF00669"/>
    </source>
</evidence>
<keyword evidence="7" id="KW-1185">Reference proteome</keyword>
<proteinExistence type="inferred from homology"/>
<dbReference type="AlphaFoldDB" id="A0A1Y6EZQ1"/>
<evidence type="ECO:0000256" key="2">
    <source>
        <dbReference type="ARBA" id="ARBA00023143"/>
    </source>
</evidence>
<dbReference type="InterPro" id="IPR001029">
    <property type="entry name" value="Flagellin_N"/>
</dbReference>
<protein>
    <recommendedName>
        <fullName evidence="3">Flagellin</fullName>
    </recommendedName>
</protein>
<dbReference type="GO" id="GO:0009288">
    <property type="term" value="C:bacterial-type flagellum"/>
    <property type="evidence" value="ECO:0007669"/>
    <property type="project" value="UniProtKB-SubCell"/>
</dbReference>
<sequence>MADISLSKAVRSNLLSLKGTADMMASTQNRLATGNKVNSALDNPSSWFTAKGLTNRASDLGSLLDSMANGVKTLQAADNGLSAMTKTLESMQSTLRQARQDKSFQTASYSIGANATGNLTFAGGALDEASSISLTKAQPATVTSGSDFALAGSVGGADFTFGTGLNFDEATDKMAFDVTIDGKTETVEITKAIADAATTGNDGNISTADEMVDAMKAAFVAAGHEAASFKITNTAGVIKVESASSGSNSAVTLGTATYTNGGANDLVAAGSGWGSVAADNTAAATATITIGDGTNTTANIVLNGDDHNTPEKAAKAINDAIKTLNDSLAGTDDDLPFTASVKDGRLVITGAADGTGANPVIGGGGADAVFGTAAQRDTKLASTTGGATKTVDELVTEINSATLANGDVNPLKGAIRASNDNGKLRIENQSTSDLSVNGVNSLGVADGVTVADTLIKKIDGNSVRSGLADQFNELRDQLDKLADDASFNGINLLRGDKLAITFNETGTSSIDIQTKNGETINSSNLGVSTTLNKADLDSDAKIDEELGKLKSALNEVRSQASSFGSNLSIVENRQSFTKAMINTLEDGAGDLTLADMNTEAANLLALQTRQSLSQNSLSLASQADQSILQLIR</sequence>
<keyword evidence="6" id="KW-0966">Cell projection</keyword>
<dbReference type="Gene3D" id="1.20.1330.10">
    <property type="entry name" value="f41 fragment of flagellin, N-terminal domain"/>
    <property type="match status" value="1"/>
</dbReference>
<accession>A0A1Y6EZQ1</accession>
<dbReference type="EMBL" id="FXWK01000001">
    <property type="protein sequence ID" value="SMQ66530.1"/>
    <property type="molecule type" value="Genomic_DNA"/>
</dbReference>
<organism evidence="6 7">
    <name type="scientific">Devosia lucknowensis</name>
    <dbReference type="NCBI Taxonomy" id="1096929"/>
    <lineage>
        <taxon>Bacteria</taxon>
        <taxon>Pseudomonadati</taxon>
        <taxon>Pseudomonadota</taxon>
        <taxon>Alphaproteobacteria</taxon>
        <taxon>Hyphomicrobiales</taxon>
        <taxon>Devosiaceae</taxon>
        <taxon>Devosia</taxon>
    </lineage>
</organism>
<gene>
    <name evidence="6" type="ORF">SAMN06295905_1511</name>
</gene>
<reference evidence="7" key="1">
    <citation type="submission" date="2017-04" db="EMBL/GenBank/DDBJ databases">
        <authorList>
            <person name="Varghese N."/>
            <person name="Submissions S."/>
        </authorList>
    </citation>
    <scope>NUCLEOTIDE SEQUENCE [LARGE SCALE GENOMIC DNA]</scope>
</reference>
<keyword evidence="6" id="KW-0969">Cilium</keyword>
<dbReference type="GO" id="GO:0005576">
    <property type="term" value="C:extracellular region"/>
    <property type="evidence" value="ECO:0007669"/>
    <property type="project" value="UniProtKB-SubCell"/>
</dbReference>
<comment type="subcellular location">
    <subcellularLocation>
        <location evidence="3">Secreted</location>
    </subcellularLocation>
    <subcellularLocation>
        <location evidence="3">Bacterial flagellum</location>
    </subcellularLocation>
</comment>
<evidence type="ECO:0000313" key="7">
    <source>
        <dbReference type="Proteomes" id="UP000194474"/>
    </source>
</evidence>
<comment type="similarity">
    <text evidence="1 3">Belongs to the bacterial flagellin family.</text>
</comment>
<dbReference type="RefSeq" id="WP_086469824.1">
    <property type="nucleotide sequence ID" value="NZ_FXWK01000001.1"/>
</dbReference>
<dbReference type="GO" id="GO:0005198">
    <property type="term" value="F:structural molecule activity"/>
    <property type="evidence" value="ECO:0007669"/>
    <property type="project" value="UniProtKB-UniRule"/>
</dbReference>
<evidence type="ECO:0000256" key="1">
    <source>
        <dbReference type="ARBA" id="ARBA00005709"/>
    </source>
</evidence>
<dbReference type="InterPro" id="IPR046358">
    <property type="entry name" value="Flagellin_C"/>
</dbReference>
<feature type="domain" description="Flagellin C-terminal" evidence="5">
    <location>
        <begin position="548"/>
        <end position="631"/>
    </location>
</feature>
<name>A0A1Y6EZQ1_9HYPH</name>
<comment type="function">
    <text evidence="3">Flagellin is the subunit protein which polymerizes to form the filaments of bacterial flagella.</text>
</comment>
<dbReference type="Proteomes" id="UP000194474">
    <property type="component" value="Unassembled WGS sequence"/>
</dbReference>
<dbReference type="OrthoDB" id="9808068at2"/>
<keyword evidence="2 3" id="KW-0975">Bacterial flagellum</keyword>
<evidence type="ECO:0000313" key="6">
    <source>
        <dbReference type="EMBL" id="SMQ66530.1"/>
    </source>
</evidence>
<keyword evidence="3" id="KW-0964">Secreted</keyword>
<dbReference type="Pfam" id="PF00700">
    <property type="entry name" value="Flagellin_C"/>
    <property type="match status" value="1"/>
</dbReference>
<dbReference type="SUPFAM" id="SSF64518">
    <property type="entry name" value="Phase 1 flagellin"/>
    <property type="match status" value="2"/>
</dbReference>
<evidence type="ECO:0000259" key="5">
    <source>
        <dbReference type="Pfam" id="PF00700"/>
    </source>
</evidence>
<dbReference type="Pfam" id="PF00669">
    <property type="entry name" value="Flagellin_N"/>
    <property type="match status" value="1"/>
</dbReference>